<evidence type="ECO:0000256" key="1">
    <source>
        <dbReference type="ARBA" id="ARBA00000156"/>
    </source>
</evidence>
<reference evidence="11" key="1">
    <citation type="journal article" date="2023" name="IScience">
        <title>Live-bearing cockroach genome reveals convergent evolutionary mechanisms linked to viviparity in insects and beyond.</title>
        <authorList>
            <person name="Fouks B."/>
            <person name="Harrison M.C."/>
            <person name="Mikhailova A.A."/>
            <person name="Marchal E."/>
            <person name="English S."/>
            <person name="Carruthers M."/>
            <person name="Jennings E.C."/>
            <person name="Chiamaka E.L."/>
            <person name="Frigard R.A."/>
            <person name="Pippel M."/>
            <person name="Attardo G.M."/>
            <person name="Benoit J.B."/>
            <person name="Bornberg-Bauer E."/>
            <person name="Tobe S.S."/>
        </authorList>
    </citation>
    <scope>NUCLEOTIDE SEQUENCE</scope>
    <source>
        <strain evidence="11">Stay&amp;Tobe</strain>
    </source>
</reference>
<keyword evidence="8 9" id="KW-0472">Membrane</keyword>
<organism evidence="11 12">
    <name type="scientific">Diploptera punctata</name>
    <name type="common">Pacific beetle cockroach</name>
    <dbReference type="NCBI Taxonomy" id="6984"/>
    <lineage>
        <taxon>Eukaryota</taxon>
        <taxon>Metazoa</taxon>
        <taxon>Ecdysozoa</taxon>
        <taxon>Arthropoda</taxon>
        <taxon>Hexapoda</taxon>
        <taxon>Insecta</taxon>
        <taxon>Pterygota</taxon>
        <taxon>Neoptera</taxon>
        <taxon>Polyneoptera</taxon>
        <taxon>Dictyoptera</taxon>
        <taxon>Blattodea</taxon>
        <taxon>Blaberoidea</taxon>
        <taxon>Blaberidae</taxon>
        <taxon>Diplopterinae</taxon>
        <taxon>Diploptera</taxon>
    </lineage>
</organism>
<comment type="subcellular location">
    <subcellularLocation>
        <location evidence="2">Membrane</location>
        <topology evidence="2">Multi-pass membrane protein</topology>
    </subcellularLocation>
</comment>
<comment type="similarity">
    <text evidence="3">Belongs to the peptidase S54 family.</text>
</comment>
<feature type="transmembrane region" description="Helical" evidence="9">
    <location>
        <begin position="267"/>
        <end position="293"/>
    </location>
</feature>
<dbReference type="SUPFAM" id="SSF144091">
    <property type="entry name" value="Rhomboid-like"/>
    <property type="match status" value="1"/>
</dbReference>
<gene>
    <name evidence="11" type="ORF">L9F63_013500</name>
</gene>
<keyword evidence="5 9" id="KW-0812">Transmembrane</keyword>
<feature type="transmembrane region" description="Helical" evidence="9">
    <location>
        <begin position="135"/>
        <end position="152"/>
    </location>
</feature>
<dbReference type="Proteomes" id="UP001233999">
    <property type="component" value="Unassembled WGS sequence"/>
</dbReference>
<dbReference type="InterPro" id="IPR022764">
    <property type="entry name" value="Peptidase_S54_rhomboid_dom"/>
</dbReference>
<dbReference type="GO" id="GO:0006465">
    <property type="term" value="P:signal peptide processing"/>
    <property type="evidence" value="ECO:0007669"/>
    <property type="project" value="TreeGrafter"/>
</dbReference>
<evidence type="ECO:0000256" key="8">
    <source>
        <dbReference type="ARBA" id="ARBA00023136"/>
    </source>
</evidence>
<evidence type="ECO:0000256" key="4">
    <source>
        <dbReference type="ARBA" id="ARBA00013039"/>
    </source>
</evidence>
<dbReference type="GO" id="GO:0016020">
    <property type="term" value="C:membrane"/>
    <property type="evidence" value="ECO:0007669"/>
    <property type="project" value="UniProtKB-SubCell"/>
</dbReference>
<evidence type="ECO:0000313" key="11">
    <source>
        <dbReference type="EMBL" id="KAJ9595191.1"/>
    </source>
</evidence>
<dbReference type="Pfam" id="PF01694">
    <property type="entry name" value="Rhomboid"/>
    <property type="match status" value="1"/>
</dbReference>
<feature type="transmembrane region" description="Helical" evidence="9">
    <location>
        <begin position="299"/>
        <end position="319"/>
    </location>
</feature>
<feature type="transmembrane region" description="Helical" evidence="9">
    <location>
        <begin position="235"/>
        <end position="255"/>
    </location>
</feature>
<evidence type="ECO:0000259" key="10">
    <source>
        <dbReference type="Pfam" id="PF01694"/>
    </source>
</evidence>
<dbReference type="EC" id="3.4.21.105" evidence="4"/>
<dbReference type="InterPro" id="IPR050925">
    <property type="entry name" value="Rhomboid_protease_S54"/>
</dbReference>
<feature type="transmembrane region" description="Helical" evidence="9">
    <location>
        <begin position="212"/>
        <end position="229"/>
    </location>
</feature>
<feature type="transmembrane region" description="Helical" evidence="9">
    <location>
        <begin position="172"/>
        <end position="200"/>
    </location>
</feature>
<feature type="domain" description="Peptidase S54 rhomboid" evidence="10">
    <location>
        <begin position="174"/>
        <end position="313"/>
    </location>
</feature>
<protein>
    <recommendedName>
        <fullName evidence="4">rhomboid protease</fullName>
        <ecNumber evidence="4">3.4.21.105</ecNumber>
    </recommendedName>
</protein>
<dbReference type="InterPro" id="IPR035952">
    <property type="entry name" value="Rhomboid-like_sf"/>
</dbReference>
<keyword evidence="6" id="KW-0378">Hydrolase</keyword>
<evidence type="ECO:0000256" key="7">
    <source>
        <dbReference type="ARBA" id="ARBA00022989"/>
    </source>
</evidence>
<reference evidence="11" key="2">
    <citation type="submission" date="2023-05" db="EMBL/GenBank/DDBJ databases">
        <authorList>
            <person name="Fouks B."/>
        </authorList>
    </citation>
    <scope>NUCLEOTIDE SEQUENCE</scope>
    <source>
        <strain evidence="11">Stay&amp;Tobe</strain>
        <tissue evidence="11">Testes</tissue>
    </source>
</reference>
<keyword evidence="12" id="KW-1185">Reference proteome</keyword>
<name>A0AAD8A9V6_DIPPU</name>
<evidence type="ECO:0000313" key="12">
    <source>
        <dbReference type="Proteomes" id="UP001233999"/>
    </source>
</evidence>
<dbReference type="PANTHER" id="PTHR43731">
    <property type="entry name" value="RHOMBOID PROTEASE"/>
    <property type="match status" value="1"/>
</dbReference>
<accession>A0AAD8A9V6</accession>
<keyword evidence="7 9" id="KW-1133">Transmembrane helix</keyword>
<dbReference type="EMBL" id="JASPKZ010002685">
    <property type="protein sequence ID" value="KAJ9595191.1"/>
    <property type="molecule type" value="Genomic_DNA"/>
</dbReference>
<evidence type="ECO:0000256" key="3">
    <source>
        <dbReference type="ARBA" id="ARBA00009045"/>
    </source>
</evidence>
<comment type="catalytic activity">
    <reaction evidence="1">
        <text>Cleaves type-1 transmembrane domains using a catalytic dyad composed of serine and histidine that are contributed by different transmembrane domains.</text>
        <dbReference type="EC" id="3.4.21.105"/>
    </reaction>
</comment>
<evidence type="ECO:0000256" key="9">
    <source>
        <dbReference type="SAM" id="Phobius"/>
    </source>
</evidence>
<proteinExistence type="inferred from homology"/>
<evidence type="ECO:0000256" key="5">
    <source>
        <dbReference type="ARBA" id="ARBA00022692"/>
    </source>
</evidence>
<comment type="caution">
    <text evidence="11">The sequence shown here is derived from an EMBL/GenBank/DDBJ whole genome shotgun (WGS) entry which is preliminary data.</text>
</comment>
<dbReference type="PANTHER" id="PTHR43731:SF14">
    <property type="entry name" value="PRESENILIN-ASSOCIATED RHOMBOID-LIKE PROTEIN, MITOCHONDRIAL"/>
    <property type="match status" value="1"/>
</dbReference>
<dbReference type="AlphaFoldDB" id="A0AAD8A9V6"/>
<evidence type="ECO:0000256" key="6">
    <source>
        <dbReference type="ARBA" id="ARBA00022801"/>
    </source>
</evidence>
<feature type="transmembrane region" description="Helical" evidence="9">
    <location>
        <begin position="75"/>
        <end position="94"/>
    </location>
</feature>
<sequence>MPQFPNACLLAANGKTGRLSTSFINAVRGFKTERGFKTSVFERILRRISKPKITPFDSITIDEGPFPPSRLWKPLGFTVLVCSGTFVCAAIWQYENMRARAIALMKQRSSWIQDKYHNKKKIDSWWNGLTEADKIFLPIFFLNCWAFSAWRFPQLQGTMLRYFCSNPTSRILCWPMILCTFSHYSILHLFANMLGMYFLLQDSVVSMGKEQVFALFLIGGVISSMASYVHRVFSVTGLSLGASGAVLAIFGYFCIRDPDKDMCLIFMPFFTFSADTALCVQILLDVAGIILGWRRIDHAAHLGGTITGIAWSFWGNTYYNKTMHWWHELTGGQ</sequence>
<dbReference type="GO" id="GO:0004252">
    <property type="term" value="F:serine-type endopeptidase activity"/>
    <property type="evidence" value="ECO:0007669"/>
    <property type="project" value="InterPro"/>
</dbReference>
<evidence type="ECO:0000256" key="2">
    <source>
        <dbReference type="ARBA" id="ARBA00004141"/>
    </source>
</evidence>
<dbReference type="Gene3D" id="1.20.1540.10">
    <property type="entry name" value="Rhomboid-like"/>
    <property type="match status" value="1"/>
</dbReference>